<proteinExistence type="predicted"/>
<gene>
    <name evidence="1" type="ORF">CPT_Stills48</name>
</gene>
<evidence type="ECO:0000313" key="2">
    <source>
        <dbReference type="Proteomes" id="UP000033016"/>
    </source>
</evidence>
<dbReference type="KEGG" id="vg:26661089"/>
<dbReference type="EMBL" id="KP696448">
    <property type="protein sequence ID" value="AKC02676.1"/>
    <property type="molecule type" value="Genomic_DNA"/>
</dbReference>
<dbReference type="Proteomes" id="UP000033016">
    <property type="component" value="Segment"/>
</dbReference>
<protein>
    <submittedName>
        <fullName evidence="1">Uncharacterized protein</fullName>
    </submittedName>
</protein>
<dbReference type="OrthoDB" id="11335at10239"/>
<reference evidence="2" key="2">
    <citation type="submission" date="2015-01" db="EMBL/GenBank/DDBJ databases">
        <title>Complete Genome of Bacillus megaterium Siphophage Stills.</title>
        <authorList>
            <person name="Lee S.S."/>
            <person name="Kongari R.R."/>
            <person name="Hernandez A.C."/>
            <person name="Everett G.F.K."/>
        </authorList>
    </citation>
    <scope>NUCLEOTIDE SEQUENCE [LARGE SCALE GENOMIC DNA]</scope>
</reference>
<name>A0A0E3T5K3_9CAUD</name>
<dbReference type="RefSeq" id="YP_009196933.1">
    <property type="nucleotide sequence ID" value="NC_028777.1"/>
</dbReference>
<evidence type="ECO:0000313" key="1">
    <source>
        <dbReference type="EMBL" id="AKC02676.1"/>
    </source>
</evidence>
<organism evidence="1 2">
    <name type="scientific">Bacillus phage Stills</name>
    <dbReference type="NCBI Taxonomy" id="1610833"/>
    <lineage>
        <taxon>Viruses</taxon>
        <taxon>Duplodnaviria</taxon>
        <taxon>Heunggongvirae</taxon>
        <taxon>Uroviricota</taxon>
        <taxon>Caudoviricetes</taxon>
        <taxon>Slashvirus</taxon>
        <taxon>Slashvirus stills</taxon>
    </lineage>
</organism>
<dbReference type="GeneID" id="26661089"/>
<accession>A0A0E3T5K3</accession>
<keyword evidence="2" id="KW-1185">Reference proteome</keyword>
<sequence length="152" mass="17673">MSLRRKKSTLQLFRDDIRQNIEREGSAVVFEWTEVTGAVWNDVYEVWEGGEETKQFYHERGIGKIIDYKEDIMESEFARYNVGECIVRFVYDSPIFDVLSGKSDVTFIYQGQRFKIDSPMYTGDMIDNGYYALTIRGVKDYDGAVSHDTNEA</sequence>
<reference evidence="1 2" key="1">
    <citation type="journal article" date="2015" name="Genome Announc.">
        <title>Complete Genome Sequence of Bacillus megaterium Siphophage Stills.</title>
        <authorList>
            <person name="Lee S.S."/>
            <person name="Kongari R.R."/>
            <person name="Hernandez A.C."/>
            <person name="Kuty Everett G.F."/>
        </authorList>
    </citation>
    <scope>NUCLEOTIDE SEQUENCE [LARGE SCALE GENOMIC DNA]</scope>
</reference>